<accession>A0A7I4XUJ2</accession>
<organism evidence="1 2">
    <name type="scientific">Haemonchus contortus</name>
    <name type="common">Barber pole worm</name>
    <dbReference type="NCBI Taxonomy" id="6289"/>
    <lineage>
        <taxon>Eukaryota</taxon>
        <taxon>Metazoa</taxon>
        <taxon>Ecdysozoa</taxon>
        <taxon>Nematoda</taxon>
        <taxon>Chromadorea</taxon>
        <taxon>Rhabditida</taxon>
        <taxon>Rhabditina</taxon>
        <taxon>Rhabditomorpha</taxon>
        <taxon>Strongyloidea</taxon>
        <taxon>Trichostrongylidae</taxon>
        <taxon>Haemonchus</taxon>
    </lineage>
</organism>
<reference evidence="2" key="1">
    <citation type="submission" date="2020-12" db="UniProtKB">
        <authorList>
            <consortium name="WormBaseParasite"/>
        </authorList>
    </citation>
    <scope>IDENTIFICATION</scope>
    <source>
        <strain evidence="2">MHco3</strain>
    </source>
</reference>
<keyword evidence="1" id="KW-1185">Reference proteome</keyword>
<dbReference type="OMA" id="PRNIWAN"/>
<name>A0A7I4XUJ2_HAECO</name>
<sequence length="92" mass="10405">MKMGEPLLDYLRKNRNLFEVNSDPTPGFENKIMGMEFNDEGSNPVVNSNDEPGDEIPDYDPRNIWANCFSFSTIRDQANCGLNAHLICLGLH</sequence>
<proteinExistence type="predicted"/>
<dbReference type="AlphaFoldDB" id="A0A7I4XUJ2"/>
<dbReference type="OrthoDB" id="5850821at2759"/>
<protein>
    <submittedName>
        <fullName evidence="2">Ovule protein</fullName>
    </submittedName>
</protein>
<evidence type="ECO:0000313" key="2">
    <source>
        <dbReference type="WBParaSite" id="HCON_00006085-00001"/>
    </source>
</evidence>
<dbReference type="WBParaSite" id="HCON_00006085-00001">
    <property type="protein sequence ID" value="HCON_00006085-00001"/>
    <property type="gene ID" value="HCON_00006085"/>
</dbReference>
<evidence type="ECO:0000313" key="1">
    <source>
        <dbReference type="Proteomes" id="UP000025227"/>
    </source>
</evidence>
<dbReference type="Proteomes" id="UP000025227">
    <property type="component" value="Unplaced"/>
</dbReference>